<name>A0ABD5SEI5_9EURY</name>
<evidence type="ECO:0000313" key="4">
    <source>
        <dbReference type="Proteomes" id="UP001596442"/>
    </source>
</evidence>
<dbReference type="SUPFAM" id="SSF53850">
    <property type="entry name" value="Periplasmic binding protein-like II"/>
    <property type="match status" value="1"/>
</dbReference>
<dbReference type="PANTHER" id="PTHR30537">
    <property type="entry name" value="HTH-TYPE TRANSCRIPTIONAL REGULATOR"/>
    <property type="match status" value="1"/>
</dbReference>
<comment type="similarity">
    <text evidence="1">Belongs to the LysR transcriptional regulatory family.</text>
</comment>
<evidence type="ECO:0000313" key="3">
    <source>
        <dbReference type="EMBL" id="MFC6755375.1"/>
    </source>
</evidence>
<gene>
    <name evidence="3" type="ORF">ACFQEU_18145</name>
</gene>
<dbReference type="Pfam" id="PF03466">
    <property type="entry name" value="LysR_substrate"/>
    <property type="match status" value="1"/>
</dbReference>
<protein>
    <submittedName>
        <fullName evidence="3">LysR substrate-binding domain-containing protein</fullName>
    </submittedName>
</protein>
<dbReference type="Gene3D" id="3.40.190.290">
    <property type="match status" value="1"/>
</dbReference>
<comment type="caution">
    <text evidence="3">The sequence shown here is derived from an EMBL/GenBank/DDBJ whole genome shotgun (WGS) entry which is preliminary data.</text>
</comment>
<evidence type="ECO:0000259" key="2">
    <source>
        <dbReference type="Pfam" id="PF03466"/>
    </source>
</evidence>
<organism evidence="3 4">
    <name type="scientific">Halorubrum tibetense</name>
    <dbReference type="NCBI Taxonomy" id="175631"/>
    <lineage>
        <taxon>Archaea</taxon>
        <taxon>Methanobacteriati</taxon>
        <taxon>Methanobacteriota</taxon>
        <taxon>Stenosarchaea group</taxon>
        <taxon>Halobacteria</taxon>
        <taxon>Halobacteriales</taxon>
        <taxon>Haloferacaceae</taxon>
        <taxon>Halorubrum</taxon>
    </lineage>
</organism>
<dbReference type="InterPro" id="IPR058163">
    <property type="entry name" value="LysR-type_TF_proteobact-type"/>
</dbReference>
<evidence type="ECO:0000256" key="1">
    <source>
        <dbReference type="ARBA" id="ARBA00009437"/>
    </source>
</evidence>
<feature type="domain" description="LysR substrate-binding" evidence="2">
    <location>
        <begin position="2"/>
        <end position="75"/>
    </location>
</feature>
<dbReference type="Proteomes" id="UP001596442">
    <property type="component" value="Unassembled WGS sequence"/>
</dbReference>
<accession>A0ABD5SEI5</accession>
<keyword evidence="4" id="KW-1185">Reference proteome</keyword>
<dbReference type="PANTHER" id="PTHR30537:SF5">
    <property type="entry name" value="HTH-TYPE TRANSCRIPTIONAL ACTIVATOR TTDR-RELATED"/>
    <property type="match status" value="1"/>
</dbReference>
<dbReference type="InterPro" id="IPR005119">
    <property type="entry name" value="LysR_subst-bd"/>
</dbReference>
<dbReference type="EMBL" id="JBHSWW010000756">
    <property type="protein sequence ID" value="MFC6755375.1"/>
    <property type="molecule type" value="Genomic_DNA"/>
</dbReference>
<feature type="non-terminal residue" evidence="3">
    <location>
        <position position="1"/>
    </location>
</feature>
<dbReference type="RefSeq" id="WP_379784432.1">
    <property type="nucleotide sequence ID" value="NZ_JBHSWW010000756.1"/>
</dbReference>
<reference evidence="3 4" key="1">
    <citation type="journal article" date="2019" name="Int. J. Syst. Evol. Microbiol.">
        <title>The Global Catalogue of Microorganisms (GCM) 10K type strain sequencing project: providing services to taxonomists for standard genome sequencing and annotation.</title>
        <authorList>
            <consortium name="The Broad Institute Genomics Platform"/>
            <consortium name="The Broad Institute Genome Sequencing Center for Infectious Disease"/>
            <person name="Wu L."/>
            <person name="Ma J."/>
        </authorList>
    </citation>
    <scope>NUCLEOTIDE SEQUENCE [LARGE SCALE GENOMIC DNA]</scope>
    <source>
        <strain evidence="3 4">CGMCC 1.3239</strain>
    </source>
</reference>
<sequence length="79" mass="8859">GSAVIKWAKQDLGVTLNARWFVEQELASGELVEVLPDWQANISGHEDALVYLMWKATNARRPVVRAMIDFLAAHLVEVN</sequence>
<dbReference type="AlphaFoldDB" id="A0ABD5SEI5"/>
<proteinExistence type="inferred from homology"/>